<protein>
    <submittedName>
        <fullName evidence="12">Pancreas/duodenum homeobox protein 1-like</fullName>
    </submittedName>
</protein>
<dbReference type="Bgee" id="ENSLOCG00000014149">
    <property type="expression patterns" value="Expressed in ovary and 4 other cell types or tissues"/>
</dbReference>
<dbReference type="InterPro" id="IPR001356">
    <property type="entry name" value="HD"/>
</dbReference>
<dbReference type="Proteomes" id="UP000018468">
    <property type="component" value="Linkage group LG4"/>
</dbReference>
<evidence type="ECO:0000256" key="5">
    <source>
        <dbReference type="ARBA" id="ARBA00023125"/>
    </source>
</evidence>
<evidence type="ECO:0000256" key="7">
    <source>
        <dbReference type="ARBA" id="ARBA00023242"/>
    </source>
</evidence>
<dbReference type="GO" id="GO:0000981">
    <property type="term" value="F:DNA-binding transcription factor activity, RNA polymerase II-specific"/>
    <property type="evidence" value="ECO:0000318"/>
    <property type="project" value="GO_Central"/>
</dbReference>
<evidence type="ECO:0000256" key="6">
    <source>
        <dbReference type="ARBA" id="ARBA00023155"/>
    </source>
</evidence>
<dbReference type="OMA" id="RVPNDYH"/>
<dbReference type="EMBL" id="AHAT01002264">
    <property type="status" value="NOT_ANNOTATED_CDS"/>
    <property type="molecule type" value="Genomic_DNA"/>
</dbReference>
<dbReference type="PRINTS" id="PR00031">
    <property type="entry name" value="HTHREPRESSR"/>
</dbReference>
<dbReference type="SUPFAM" id="SSF46689">
    <property type="entry name" value="Homeodomain-like"/>
    <property type="match status" value="1"/>
</dbReference>
<reference evidence="13" key="1">
    <citation type="submission" date="2011-12" db="EMBL/GenBank/DDBJ databases">
        <title>The Draft Genome of Lepisosteus oculatus.</title>
        <authorList>
            <consortium name="The Broad Institute Genome Assembly &amp; Analysis Group"/>
            <consortium name="Computational R&amp;D Group"/>
            <consortium name="and Sequencing Platform"/>
            <person name="Di Palma F."/>
            <person name="Alfoldi J."/>
            <person name="Johnson J."/>
            <person name="Berlin A."/>
            <person name="Gnerre S."/>
            <person name="Jaffe D."/>
            <person name="MacCallum I."/>
            <person name="Young S."/>
            <person name="Walker B.J."/>
            <person name="Lander E.S."/>
            <person name="Lindblad-Toh K."/>
        </authorList>
    </citation>
    <scope>NUCLEOTIDE SEQUENCE [LARGE SCALE GENOMIC DNA]</scope>
</reference>
<dbReference type="CDD" id="cd00086">
    <property type="entry name" value="homeodomain"/>
    <property type="match status" value="1"/>
</dbReference>
<dbReference type="GeneTree" id="ENSGT00940000163955"/>
<dbReference type="PROSITE" id="PS50071">
    <property type="entry name" value="HOMEOBOX_2"/>
    <property type="match status" value="1"/>
</dbReference>
<keyword evidence="7 8" id="KW-0539">Nucleus</keyword>
<dbReference type="Gene3D" id="1.10.10.60">
    <property type="entry name" value="Homeodomain-like"/>
    <property type="match status" value="1"/>
</dbReference>
<comment type="similarity">
    <text evidence="3">Belongs to the Antp homeobox family.</text>
</comment>
<comment type="function">
    <text evidence="1">Sequence-specific transcription factor which is part of a developmental regulatory system that provides cells with specific positional identities on the anterior-posterior axis.</text>
</comment>
<dbReference type="STRING" id="7918.ENSLOCP00000017429"/>
<feature type="DNA-binding region" description="Homeobox" evidence="8">
    <location>
        <begin position="126"/>
        <end position="185"/>
    </location>
</feature>
<feature type="compositionally biased region" description="Basic and acidic residues" evidence="10">
    <location>
        <begin position="196"/>
        <end position="211"/>
    </location>
</feature>
<dbReference type="HOGENOM" id="CLU_1318061_0_0_1"/>
<evidence type="ECO:0000256" key="3">
    <source>
        <dbReference type="ARBA" id="ARBA00009107"/>
    </source>
</evidence>
<dbReference type="InterPro" id="IPR020479">
    <property type="entry name" value="HD_metazoa"/>
</dbReference>
<evidence type="ECO:0000256" key="9">
    <source>
        <dbReference type="RuleBase" id="RU000682"/>
    </source>
</evidence>
<evidence type="ECO:0000256" key="1">
    <source>
        <dbReference type="ARBA" id="ARBA00003263"/>
    </source>
</evidence>
<reference evidence="12" key="2">
    <citation type="submission" date="2025-08" db="UniProtKB">
        <authorList>
            <consortium name="Ensembl"/>
        </authorList>
    </citation>
    <scope>IDENTIFICATION</scope>
</reference>
<reference evidence="12" key="3">
    <citation type="submission" date="2025-09" db="UniProtKB">
        <authorList>
            <consortium name="Ensembl"/>
        </authorList>
    </citation>
    <scope>IDENTIFICATION</scope>
</reference>
<evidence type="ECO:0000313" key="13">
    <source>
        <dbReference type="Proteomes" id="UP000018468"/>
    </source>
</evidence>
<dbReference type="Ensembl" id="ENSLOCT00000017460.1">
    <property type="protein sequence ID" value="ENSLOCP00000017429.1"/>
    <property type="gene ID" value="ENSLOCG00000014149.1"/>
</dbReference>
<keyword evidence="5 8" id="KW-0238">DNA-binding</keyword>
<dbReference type="InterPro" id="IPR009057">
    <property type="entry name" value="Homeodomain-like_sf"/>
</dbReference>
<name>W5N9X0_LEPOC</name>
<dbReference type="InterPro" id="IPR017970">
    <property type="entry name" value="Homeobox_CS"/>
</dbReference>
<evidence type="ECO:0000256" key="2">
    <source>
        <dbReference type="ARBA" id="ARBA00004123"/>
    </source>
</evidence>
<feature type="region of interest" description="Disordered" evidence="10">
    <location>
        <begin position="176"/>
        <end position="211"/>
    </location>
</feature>
<evidence type="ECO:0000256" key="8">
    <source>
        <dbReference type="PROSITE-ProRule" id="PRU00108"/>
    </source>
</evidence>
<dbReference type="PANTHER" id="PTHR45664">
    <property type="entry name" value="PROTEIN ZERKNUELLT 1-RELATED"/>
    <property type="match status" value="1"/>
</dbReference>
<dbReference type="GO" id="GO:0005634">
    <property type="term" value="C:nucleus"/>
    <property type="evidence" value="ECO:0000318"/>
    <property type="project" value="GO_Central"/>
</dbReference>
<keyword evidence="4" id="KW-0217">Developmental protein</keyword>
<dbReference type="Pfam" id="PF00046">
    <property type="entry name" value="Homeodomain"/>
    <property type="match status" value="1"/>
</dbReference>
<keyword evidence="13" id="KW-1185">Reference proteome</keyword>
<proteinExistence type="inferred from homology"/>
<dbReference type="SMART" id="SM00389">
    <property type="entry name" value="HOX"/>
    <property type="match status" value="1"/>
</dbReference>
<feature type="domain" description="Homeobox" evidence="11">
    <location>
        <begin position="124"/>
        <end position="184"/>
    </location>
</feature>
<sequence length="211" mass="24369">LSLDSHSVMDSLNMRFDNSLESQSHREYSHSPSTCLYSRGADQTPFRSPFGCYGDPIRRDSIPYELPSCQHSGPEQAFNYEYLPDKRGSLTESGGLARFPWMRSTRTHAYPSPFPGGAPQEDTDDSKRTRTAYSRAQLVELEKEFHYSKYISRARRVELAAALGLTERHVKIWFQNRRMKRKREEAQRHRGSSSDPLKKRNDEDPGHENVL</sequence>
<dbReference type="PRINTS" id="PR00024">
    <property type="entry name" value="HOMEOBOX"/>
</dbReference>
<dbReference type="FunFam" id="1.10.10.60:FF:000176">
    <property type="entry name" value="pancreas/duodenum homeobox protein 1"/>
    <property type="match status" value="1"/>
</dbReference>
<keyword evidence="6 8" id="KW-0371">Homeobox</keyword>
<organism evidence="12 13">
    <name type="scientific">Lepisosteus oculatus</name>
    <name type="common">Spotted gar</name>
    <dbReference type="NCBI Taxonomy" id="7918"/>
    <lineage>
        <taxon>Eukaryota</taxon>
        <taxon>Metazoa</taxon>
        <taxon>Chordata</taxon>
        <taxon>Craniata</taxon>
        <taxon>Vertebrata</taxon>
        <taxon>Euteleostomi</taxon>
        <taxon>Actinopterygii</taxon>
        <taxon>Neopterygii</taxon>
        <taxon>Holostei</taxon>
        <taxon>Semionotiformes</taxon>
        <taxon>Lepisosteidae</taxon>
        <taxon>Lepisosteus</taxon>
    </lineage>
</organism>
<evidence type="ECO:0000256" key="4">
    <source>
        <dbReference type="ARBA" id="ARBA00022473"/>
    </source>
</evidence>
<dbReference type="GO" id="GO:0048704">
    <property type="term" value="P:embryonic skeletal system morphogenesis"/>
    <property type="evidence" value="ECO:0000318"/>
    <property type="project" value="GO_Central"/>
</dbReference>
<evidence type="ECO:0000256" key="10">
    <source>
        <dbReference type="SAM" id="MobiDB-lite"/>
    </source>
</evidence>
<dbReference type="GO" id="GO:0006357">
    <property type="term" value="P:regulation of transcription by RNA polymerase II"/>
    <property type="evidence" value="ECO:0000318"/>
    <property type="project" value="GO_Central"/>
</dbReference>
<evidence type="ECO:0000313" key="12">
    <source>
        <dbReference type="Ensembl" id="ENSLOCP00000017429.1"/>
    </source>
</evidence>
<accession>W5N9X0</accession>
<evidence type="ECO:0000259" key="11">
    <source>
        <dbReference type="PROSITE" id="PS50071"/>
    </source>
</evidence>
<dbReference type="PROSITE" id="PS00027">
    <property type="entry name" value="HOMEOBOX_1"/>
    <property type="match status" value="1"/>
</dbReference>
<dbReference type="GO" id="GO:0009952">
    <property type="term" value="P:anterior/posterior pattern specification"/>
    <property type="evidence" value="ECO:0000318"/>
    <property type="project" value="GO_Central"/>
</dbReference>
<dbReference type="InParanoid" id="W5N9X0"/>
<dbReference type="InterPro" id="IPR000047">
    <property type="entry name" value="HTH_motif"/>
</dbReference>
<dbReference type="AlphaFoldDB" id="W5N9X0"/>
<dbReference type="eggNOG" id="KOG0489">
    <property type="taxonomic scope" value="Eukaryota"/>
</dbReference>
<comment type="subcellular location">
    <subcellularLocation>
        <location evidence="2 8 9">Nucleus</location>
    </subcellularLocation>
</comment>
<dbReference type="GO" id="GO:0000978">
    <property type="term" value="F:RNA polymerase II cis-regulatory region sequence-specific DNA binding"/>
    <property type="evidence" value="ECO:0000318"/>
    <property type="project" value="GO_Central"/>
</dbReference>
<dbReference type="GO" id="GO:0003309">
    <property type="term" value="P:type B pancreatic cell differentiation"/>
    <property type="evidence" value="ECO:0007669"/>
    <property type="project" value="UniProtKB-ARBA"/>
</dbReference>
<dbReference type="PANTHER" id="PTHR45664:SF11">
    <property type="entry name" value="HOMEOBOX PROTEIN HOX-B3"/>
    <property type="match status" value="1"/>
</dbReference>
<feature type="region of interest" description="Disordered" evidence="10">
    <location>
        <begin position="109"/>
        <end position="129"/>
    </location>
</feature>